<organism evidence="1 2">
    <name type="scientific">Cladophialophora carrionii</name>
    <dbReference type="NCBI Taxonomy" id="86049"/>
    <lineage>
        <taxon>Eukaryota</taxon>
        <taxon>Fungi</taxon>
        <taxon>Dikarya</taxon>
        <taxon>Ascomycota</taxon>
        <taxon>Pezizomycotina</taxon>
        <taxon>Eurotiomycetes</taxon>
        <taxon>Chaetothyriomycetidae</taxon>
        <taxon>Chaetothyriales</taxon>
        <taxon>Herpotrichiellaceae</taxon>
        <taxon>Cladophialophora</taxon>
    </lineage>
</organism>
<gene>
    <name evidence="1" type="ORF">CLCR_02972</name>
</gene>
<comment type="caution">
    <text evidence="1">The sequence shown here is derived from an EMBL/GenBank/DDBJ whole genome shotgun (WGS) entry which is preliminary data.</text>
</comment>
<dbReference type="AlphaFoldDB" id="A0A1C1D1Y3"/>
<dbReference type="OrthoDB" id="5409522at2759"/>
<accession>A0A1C1D1Y3</accession>
<evidence type="ECO:0000313" key="1">
    <source>
        <dbReference type="EMBL" id="OCT54700.1"/>
    </source>
</evidence>
<keyword evidence="2" id="KW-1185">Reference proteome</keyword>
<dbReference type="eggNOG" id="ENOG502QQX4">
    <property type="taxonomic scope" value="Eukaryota"/>
</dbReference>
<protein>
    <submittedName>
        <fullName evidence="1">Uncharacterized protein</fullName>
    </submittedName>
</protein>
<name>A0A1C1D1Y3_9EURO</name>
<dbReference type="Proteomes" id="UP000094526">
    <property type="component" value="Unassembled WGS sequence"/>
</dbReference>
<dbReference type="VEuPathDB" id="FungiDB:CLCR_02972"/>
<proteinExistence type="predicted"/>
<dbReference type="EMBL" id="LGRB01000003">
    <property type="protein sequence ID" value="OCT54700.1"/>
    <property type="molecule type" value="Genomic_DNA"/>
</dbReference>
<evidence type="ECO:0000313" key="2">
    <source>
        <dbReference type="Proteomes" id="UP000094526"/>
    </source>
</evidence>
<sequence length="425" mass="47636">MASHRVQIQLSQHLALNAENIVVTPTAPISNILPNPPYQPVFPTYSMDYRAGIQVVRQAIPARPADGQGTHHTYHMATHGNLHPILLQMEPAPNPIAGVVVPGLVDEATNQFVRGNDGTPLRYFSHLPRWVHHDVSGMLIELWMRLDPRVEMRDILNRINAHPTKKTIGPSGYNMKRSRFRETIDVPPFTTGRQHPCSFEIDVINNQTREQLLLNTCMLVDLPSNRMFKPVMASDRVILGYVDSCLPLDYFLRGFPTPIPLPSDRQNIALQLRSRLQTLAIRCNLGNQPQNYKNLPENLKPTWWQKSQEPQGPLPIHQVDSLTHNEWIAQLCRQYPGMSRSGTQRTNSISPAPVPTPVAFVPSAQQALGPPSLRTPPAPVAPLPAVDQDLANPARPLVGEWHERNSGGGISYYVEPAHRRPGRRI</sequence>
<reference evidence="2" key="1">
    <citation type="submission" date="2015-07" db="EMBL/GenBank/DDBJ databases">
        <authorList>
            <person name="Teixeira M.M."/>
            <person name="Souza R.C."/>
            <person name="Almeida L.G."/>
            <person name="Vicente V.A."/>
            <person name="de Hoog S."/>
            <person name="Bocca A.L."/>
            <person name="de Almeida S.R."/>
            <person name="Vasconcelos A.T."/>
            <person name="Felipe M.S."/>
        </authorList>
    </citation>
    <scope>NUCLEOTIDE SEQUENCE [LARGE SCALE GENOMIC DNA]</scope>
    <source>
        <strain evidence="2">KSF</strain>
    </source>
</reference>
<dbReference type="VEuPathDB" id="FungiDB:G647_04807"/>